<accession>A0A511X7I5</accession>
<sequence>MGMIVEERPVTDQNPGRSTPEQSAQPEKGALMVRVGQVDYPLRIRGKPVTRLYPGWRAVAFEPALLPMPLLYLRDDEGRDAFWLFDRTLNYRASALADLRPEERSMIVGAIAPFFHTLRKSVFCEMCPGPISGAAPAAVARMPALLRDDLLNRWLESQPPLRQVGAGSDGERSSLALQDGVVFDIAVLQQMLPAAHGLAEQAEPVVLSPTGRSVLRGHHVLVGNGFSVTRFVDPEVNAVFYLGVAPELGAKEGASPFLYCPQVDLIVSAAASGTLDALPRRLLSWFAADPARAAALPRQTVVRMSAGFSLGSASLLSLGGTTAQTVRSEAGAAIAGPVDDLLSEAQVGDAFQGRFVGAATTPEGEATAGGVPEA</sequence>
<protein>
    <submittedName>
        <fullName evidence="2">Uncharacterized protein</fullName>
    </submittedName>
</protein>
<comment type="caution">
    <text evidence="2">The sequence shown here is derived from an EMBL/GenBank/DDBJ whole genome shotgun (WGS) entry which is preliminary data.</text>
</comment>
<proteinExistence type="predicted"/>
<gene>
    <name evidence="2" type="ORF">ANI02nite_07980</name>
</gene>
<organism evidence="2 3">
    <name type="scientific">Acetobacter nitrogenifigens DSM 23921 = NBRC 105050</name>
    <dbReference type="NCBI Taxonomy" id="1120919"/>
    <lineage>
        <taxon>Bacteria</taxon>
        <taxon>Pseudomonadati</taxon>
        <taxon>Pseudomonadota</taxon>
        <taxon>Alphaproteobacteria</taxon>
        <taxon>Acetobacterales</taxon>
        <taxon>Acetobacteraceae</taxon>
        <taxon>Acetobacter</taxon>
    </lineage>
</organism>
<evidence type="ECO:0000313" key="3">
    <source>
        <dbReference type="Proteomes" id="UP000321635"/>
    </source>
</evidence>
<keyword evidence="3" id="KW-1185">Reference proteome</keyword>
<evidence type="ECO:0000256" key="1">
    <source>
        <dbReference type="SAM" id="MobiDB-lite"/>
    </source>
</evidence>
<dbReference type="STRING" id="1120919.GCA_000429165_00818"/>
<dbReference type="EMBL" id="BJYF01000003">
    <property type="protein sequence ID" value="GEN58914.1"/>
    <property type="molecule type" value="Genomic_DNA"/>
</dbReference>
<feature type="compositionally biased region" description="Polar residues" evidence="1">
    <location>
        <begin position="11"/>
        <end position="25"/>
    </location>
</feature>
<evidence type="ECO:0000313" key="2">
    <source>
        <dbReference type="EMBL" id="GEN58914.1"/>
    </source>
</evidence>
<feature type="region of interest" description="Disordered" evidence="1">
    <location>
        <begin position="1"/>
        <end position="27"/>
    </location>
</feature>
<name>A0A511X7I5_9PROT</name>
<reference evidence="2 3" key="1">
    <citation type="submission" date="2019-07" db="EMBL/GenBank/DDBJ databases">
        <title>Whole genome shotgun sequence of Acetobacter nitrogenifigens NBRC 105050.</title>
        <authorList>
            <person name="Hosoyama A."/>
            <person name="Uohara A."/>
            <person name="Ohji S."/>
            <person name="Ichikawa N."/>
        </authorList>
    </citation>
    <scope>NUCLEOTIDE SEQUENCE [LARGE SCALE GENOMIC DNA]</scope>
    <source>
        <strain evidence="2 3">NBRC 105050</strain>
    </source>
</reference>
<dbReference type="Proteomes" id="UP000321635">
    <property type="component" value="Unassembled WGS sequence"/>
</dbReference>
<feature type="compositionally biased region" description="Basic and acidic residues" evidence="1">
    <location>
        <begin position="1"/>
        <end position="10"/>
    </location>
</feature>
<dbReference type="AlphaFoldDB" id="A0A511X7I5"/>